<proteinExistence type="inferred from homology"/>
<dbReference type="Pfam" id="PF05199">
    <property type="entry name" value="GMC_oxred_C"/>
    <property type="match status" value="1"/>
</dbReference>
<dbReference type="RefSeq" id="WP_367722768.1">
    <property type="nucleotide sequence ID" value="NZ_JBFOCI010000002.1"/>
</dbReference>
<name>A0ABV3QX78_9HYPH</name>
<dbReference type="EMBL" id="JBFOCI010000002">
    <property type="protein sequence ID" value="MEW9805679.1"/>
    <property type="molecule type" value="Genomic_DNA"/>
</dbReference>
<evidence type="ECO:0000259" key="6">
    <source>
        <dbReference type="Pfam" id="PF05199"/>
    </source>
</evidence>
<comment type="cofactor">
    <cofactor evidence="1">
        <name>FAD</name>
        <dbReference type="ChEBI" id="CHEBI:57692"/>
    </cofactor>
</comment>
<keyword evidence="3" id="KW-0285">Flavoprotein</keyword>
<dbReference type="InterPro" id="IPR051473">
    <property type="entry name" value="P2Ox-like"/>
</dbReference>
<reference evidence="7 8" key="1">
    <citation type="submission" date="2024-06" db="EMBL/GenBank/DDBJ databases">
        <authorList>
            <person name="Tuo L."/>
        </authorList>
    </citation>
    <scope>NUCLEOTIDE SEQUENCE [LARGE SCALE GENOMIC DNA]</scope>
    <source>
        <strain evidence="7 8">ZMM04-5</strain>
    </source>
</reference>
<comment type="similarity">
    <text evidence="2">Belongs to the GMC oxidoreductase family.</text>
</comment>
<comment type="caution">
    <text evidence="7">The sequence shown here is derived from an EMBL/GenBank/DDBJ whole genome shotgun (WGS) entry which is preliminary data.</text>
</comment>
<keyword evidence="4" id="KW-0274">FAD</keyword>
<evidence type="ECO:0000256" key="4">
    <source>
        <dbReference type="ARBA" id="ARBA00022827"/>
    </source>
</evidence>
<evidence type="ECO:0000256" key="5">
    <source>
        <dbReference type="ARBA" id="ARBA00023002"/>
    </source>
</evidence>
<dbReference type="Gene3D" id="3.50.50.60">
    <property type="entry name" value="FAD/NAD(P)-binding domain"/>
    <property type="match status" value="2"/>
</dbReference>
<feature type="domain" description="Glucose-methanol-choline oxidoreductase C-terminal" evidence="6">
    <location>
        <begin position="349"/>
        <end position="475"/>
    </location>
</feature>
<gene>
    <name evidence="7" type="ORF">ABUE31_06775</name>
</gene>
<organism evidence="7 8">
    <name type="scientific">Mesorhizobium marinum</name>
    <dbReference type="NCBI Taxonomy" id="3228790"/>
    <lineage>
        <taxon>Bacteria</taxon>
        <taxon>Pseudomonadati</taxon>
        <taxon>Pseudomonadota</taxon>
        <taxon>Alphaproteobacteria</taxon>
        <taxon>Hyphomicrobiales</taxon>
        <taxon>Phyllobacteriaceae</taxon>
        <taxon>Mesorhizobium</taxon>
    </lineage>
</organism>
<dbReference type="PANTHER" id="PTHR42784">
    <property type="entry name" value="PYRANOSE 2-OXIDASE"/>
    <property type="match status" value="1"/>
</dbReference>
<dbReference type="PANTHER" id="PTHR42784:SF1">
    <property type="entry name" value="PYRANOSE 2-OXIDASE"/>
    <property type="match status" value="1"/>
</dbReference>
<protein>
    <submittedName>
        <fullName evidence="7">GMC oxidoreductase</fullName>
    </submittedName>
</protein>
<sequence length="613" mass="67578">MLASADVARRNDYAFTIIGSGFAGFFLAEKLAKLGRVLVIEAGSLEEPLAMGHGYYEVESTGIALPWLGTRLSAFGGTSNHWTGHCRPFSPTIFRNRDGIGIPGWPIRYGDYEAYLGEARAWLNLPERYDDPADQLSRGLLADHRGLTTDLFMMPDPLPKLGASPIRERLLAHPGIDVLPGMRVTDMILEAGGGLVREVEAAGADGSRLRLPVRRVLLCAGGTENARLLLWAGRKYAAGNPFLGGPNELTGKYYAEHPVYWPVEMFFDRRVDLSNSIPTRHGDVLRYLAWRPDDALLERHRLPRFAAIMLDSGIKSTEGESPATDHGGWLREAAGYRCVIPALKFEQTPHERSRVELSERRDRDGTPLARIHWEILPSDIDSYRRATLLLCGLFNQGGLARARMRPAYRKSDWSDIIANHAGHQLGTTRMAHAPTAGVVDSDCKVFGLNNLFIAGSSVFAASDYVNPTMNFLALAARLAATLTAGFGEVGQGFRFGHDRPENRYLLEGWSHAEDLGIWSEGRVSRLVLPAAGATRLRLAGWGYREVDLALSVNGIEVFQGRGKDAQRFECEIDGRAECELVFSFPSPQSPASLGESDDQRKLGYFIRSVELSG</sequence>
<dbReference type="SUPFAM" id="SSF51905">
    <property type="entry name" value="FAD/NAD(P)-binding domain"/>
    <property type="match status" value="1"/>
</dbReference>
<evidence type="ECO:0000256" key="2">
    <source>
        <dbReference type="ARBA" id="ARBA00010790"/>
    </source>
</evidence>
<evidence type="ECO:0000313" key="8">
    <source>
        <dbReference type="Proteomes" id="UP001556196"/>
    </source>
</evidence>
<dbReference type="Proteomes" id="UP001556196">
    <property type="component" value="Unassembled WGS sequence"/>
</dbReference>
<keyword evidence="8" id="KW-1185">Reference proteome</keyword>
<accession>A0ABV3QX78</accession>
<evidence type="ECO:0000313" key="7">
    <source>
        <dbReference type="EMBL" id="MEW9805679.1"/>
    </source>
</evidence>
<keyword evidence="5" id="KW-0560">Oxidoreductase</keyword>
<dbReference type="InterPro" id="IPR036188">
    <property type="entry name" value="FAD/NAD-bd_sf"/>
</dbReference>
<evidence type="ECO:0000256" key="3">
    <source>
        <dbReference type="ARBA" id="ARBA00022630"/>
    </source>
</evidence>
<evidence type="ECO:0000256" key="1">
    <source>
        <dbReference type="ARBA" id="ARBA00001974"/>
    </source>
</evidence>
<dbReference type="InterPro" id="IPR007867">
    <property type="entry name" value="GMC_OxRtase_C"/>
</dbReference>